<comment type="caution">
    <text evidence="2">The sequence shown here is derived from an EMBL/GenBank/DDBJ whole genome shotgun (WGS) entry which is preliminary data.</text>
</comment>
<dbReference type="EMBL" id="JADGJD010000062">
    <property type="protein sequence ID" value="KAJ3055761.1"/>
    <property type="molecule type" value="Genomic_DNA"/>
</dbReference>
<feature type="region of interest" description="Disordered" evidence="1">
    <location>
        <begin position="39"/>
        <end position="67"/>
    </location>
</feature>
<accession>A0AAD5SKQ8</accession>
<sequence>MSTSADQLIADLLVVDDNCGPWLDVNNEEVWERDGEVEECAEIKKPNQRSGATAHSLDEQEYDDDNTDALDTEDLLSVMTIRAVPLQKRESSARLRSSFHKPNGTIPFVAINIDAADVCTAYFGANGCDQANFR</sequence>
<keyword evidence="3" id="KW-1185">Reference proteome</keyword>
<dbReference type="AlphaFoldDB" id="A0AAD5SKQ8"/>
<organism evidence="2 3">
    <name type="scientific">Rhizophlyctis rosea</name>
    <dbReference type="NCBI Taxonomy" id="64517"/>
    <lineage>
        <taxon>Eukaryota</taxon>
        <taxon>Fungi</taxon>
        <taxon>Fungi incertae sedis</taxon>
        <taxon>Chytridiomycota</taxon>
        <taxon>Chytridiomycota incertae sedis</taxon>
        <taxon>Chytridiomycetes</taxon>
        <taxon>Rhizophlyctidales</taxon>
        <taxon>Rhizophlyctidaceae</taxon>
        <taxon>Rhizophlyctis</taxon>
    </lineage>
</organism>
<protein>
    <submittedName>
        <fullName evidence="2">Uncharacterized protein</fullName>
    </submittedName>
</protein>
<name>A0AAD5SKQ8_9FUNG</name>
<proteinExistence type="predicted"/>
<dbReference type="Proteomes" id="UP001212841">
    <property type="component" value="Unassembled WGS sequence"/>
</dbReference>
<evidence type="ECO:0000313" key="2">
    <source>
        <dbReference type="EMBL" id="KAJ3055761.1"/>
    </source>
</evidence>
<evidence type="ECO:0000256" key="1">
    <source>
        <dbReference type="SAM" id="MobiDB-lite"/>
    </source>
</evidence>
<gene>
    <name evidence="2" type="ORF">HK097_009414</name>
</gene>
<evidence type="ECO:0000313" key="3">
    <source>
        <dbReference type="Proteomes" id="UP001212841"/>
    </source>
</evidence>
<dbReference type="InterPro" id="IPR018247">
    <property type="entry name" value="EF_Hand_1_Ca_BS"/>
</dbReference>
<reference evidence="2" key="1">
    <citation type="submission" date="2020-05" db="EMBL/GenBank/DDBJ databases">
        <title>Phylogenomic resolution of chytrid fungi.</title>
        <authorList>
            <person name="Stajich J.E."/>
            <person name="Amses K."/>
            <person name="Simmons R."/>
            <person name="Seto K."/>
            <person name="Myers J."/>
            <person name="Bonds A."/>
            <person name="Quandt C.A."/>
            <person name="Barry K."/>
            <person name="Liu P."/>
            <person name="Grigoriev I."/>
            <person name="Longcore J.E."/>
            <person name="James T.Y."/>
        </authorList>
    </citation>
    <scope>NUCLEOTIDE SEQUENCE</scope>
    <source>
        <strain evidence="2">JEL0318</strain>
    </source>
</reference>
<dbReference type="PROSITE" id="PS00018">
    <property type="entry name" value="EF_HAND_1"/>
    <property type="match status" value="1"/>
</dbReference>